<protein>
    <submittedName>
        <fullName evidence="2">Uncharacterized protein</fullName>
    </submittedName>
</protein>
<feature type="region of interest" description="Disordered" evidence="1">
    <location>
        <begin position="51"/>
        <end position="77"/>
    </location>
</feature>
<sequence>MDIPDRLITLQQNADTEYAKLAGLLGEEREAQWKRWYEAAVEIQAAVTAHAQETGTPRNQLEAAVKKAVRHPQPEDG</sequence>
<dbReference type="EMBL" id="ASQP01000495">
    <property type="protein sequence ID" value="OMI34026.1"/>
    <property type="molecule type" value="Genomic_DNA"/>
</dbReference>
<evidence type="ECO:0000256" key="1">
    <source>
        <dbReference type="SAM" id="MobiDB-lite"/>
    </source>
</evidence>
<dbReference type="AlphaFoldDB" id="A0A1R1S6U9"/>
<evidence type="ECO:0000313" key="3">
    <source>
        <dbReference type="Proteomes" id="UP000186168"/>
    </source>
</evidence>
<proteinExistence type="predicted"/>
<keyword evidence="3" id="KW-1185">Reference proteome</keyword>
<dbReference type="Proteomes" id="UP000186168">
    <property type="component" value="Unassembled WGS sequence"/>
</dbReference>
<dbReference type="STRING" id="67365.GCA_001704635_04816"/>
<reference evidence="2 3" key="1">
    <citation type="submission" date="2013-05" db="EMBL/GenBank/DDBJ databases">
        <title>Genome sequence of Streptomyces sparsogenes DSM 40356.</title>
        <authorList>
            <person name="Coyne S."/>
            <person name="Seebeck F.P."/>
        </authorList>
    </citation>
    <scope>NUCLEOTIDE SEQUENCE [LARGE SCALE GENOMIC DNA]</scope>
    <source>
        <strain evidence="2 3">DSM 40356</strain>
    </source>
</reference>
<dbReference type="GeneID" id="96742451"/>
<gene>
    <name evidence="2" type="ORF">SPAR_38495</name>
</gene>
<comment type="caution">
    <text evidence="2">The sequence shown here is derived from an EMBL/GenBank/DDBJ whole genome shotgun (WGS) entry which is preliminary data.</text>
</comment>
<dbReference type="RefSeq" id="WP_245737920.1">
    <property type="nucleotide sequence ID" value="NZ_ASQP01000495.1"/>
</dbReference>
<name>A0A1R1S6U9_9ACTN</name>
<evidence type="ECO:0000313" key="2">
    <source>
        <dbReference type="EMBL" id="OMI34026.1"/>
    </source>
</evidence>
<accession>A0A1R1S6U9</accession>
<organism evidence="2 3">
    <name type="scientific">Streptomyces sparsogenes DSM 40356</name>
    <dbReference type="NCBI Taxonomy" id="1331668"/>
    <lineage>
        <taxon>Bacteria</taxon>
        <taxon>Bacillati</taxon>
        <taxon>Actinomycetota</taxon>
        <taxon>Actinomycetes</taxon>
        <taxon>Kitasatosporales</taxon>
        <taxon>Streptomycetaceae</taxon>
        <taxon>Streptomyces</taxon>
    </lineage>
</organism>